<accession>A0A0K0N5V6</accession>
<dbReference type="RefSeq" id="YP_009214847.1">
    <property type="nucleotide sequence ID" value="NC_028966.1"/>
</dbReference>
<dbReference type="OrthoDB" id="16386at10239"/>
<organism evidence="1 2">
    <name type="scientific">Tsukamurella phage TIN3</name>
    <dbReference type="NCBI Taxonomy" id="1636546"/>
    <lineage>
        <taxon>Viruses</taxon>
        <taxon>Duplodnaviria</taxon>
        <taxon>Heunggongvirae</taxon>
        <taxon>Uroviricota</taxon>
        <taxon>Caudoviricetes</taxon>
        <taxon>Tinduovirus</taxon>
        <taxon>Tinduovirus TIN3</taxon>
    </lineage>
</organism>
<evidence type="ECO:0000313" key="1">
    <source>
        <dbReference type="EMBL" id="AKJ71878.1"/>
    </source>
</evidence>
<dbReference type="GeneID" id="26641168"/>
<name>A0A0K0N5V6_9CAUD</name>
<proteinExistence type="predicted"/>
<keyword evidence="2" id="KW-1185">Reference proteome</keyword>
<sequence length="208" mass="24060">MLAAEVFDPALSGEYDLPARLELIVDRLPDEPTYMELNQGPFSIVHRNWVQTIGCDEPWWNDEDTTECAAIFNSSAAAEAREPVMPVLIASEDQDGMVWQDFYVKISRIRRILNKLERMQGVQGYEVMPDPTYAFEKRHGWMLQHPRRICVVCSQEAAERAGEGGLVSLDHLPPSKFQQVRPHRLVPMCHTHRADWNETHREYREETV</sequence>
<reference evidence="1 2" key="1">
    <citation type="journal article" date="2015" name="Appl. Environ. Microbiol.">
        <title>Three of a Kind: Genetically Similar Tsukamurella Phages TIN2, TIN3, and TIN4.</title>
        <authorList>
            <person name="Dyson Z.A."/>
            <person name="Tucci J."/>
            <person name="Seviour R.J."/>
            <person name="Petrovski S."/>
        </authorList>
    </citation>
    <scope>NUCLEOTIDE SEQUENCE [LARGE SCALE GENOMIC DNA]</scope>
</reference>
<protein>
    <submittedName>
        <fullName evidence="1">Uncharacterized protein</fullName>
    </submittedName>
</protein>
<evidence type="ECO:0000313" key="2">
    <source>
        <dbReference type="Proteomes" id="UP000203663"/>
    </source>
</evidence>
<gene>
    <name evidence="1" type="ORF">TIN3_81</name>
</gene>
<dbReference type="KEGG" id="vg:26641168"/>
<dbReference type="Proteomes" id="UP000203663">
    <property type="component" value="Segment"/>
</dbReference>
<dbReference type="EMBL" id="KR011063">
    <property type="protein sequence ID" value="AKJ71878.1"/>
    <property type="molecule type" value="Genomic_DNA"/>
</dbReference>